<dbReference type="EMBL" id="MNZO01000050">
    <property type="protein sequence ID" value="OIP86521.1"/>
    <property type="molecule type" value="Genomic_DNA"/>
</dbReference>
<dbReference type="Pfam" id="PF00076">
    <property type="entry name" value="RRM_1"/>
    <property type="match status" value="1"/>
</dbReference>
<sequence length="85" mass="9291">MAKKLFVGNLNYTVTTDELKAIFSTVGEVEDCNIVIDKLNNRSRGFGFVTMKNDTDLAAALALDGTDQGGRNMVVKEALPRPDRV</sequence>
<gene>
    <name evidence="3" type="ORF">AUK05_03470</name>
</gene>
<dbReference type="InterPro" id="IPR012677">
    <property type="entry name" value="Nucleotide-bd_a/b_plait_sf"/>
</dbReference>
<protein>
    <recommendedName>
        <fullName evidence="2">RRM domain-containing protein</fullName>
    </recommendedName>
</protein>
<reference evidence="3 4" key="1">
    <citation type="journal article" date="2016" name="Environ. Microbiol.">
        <title>Genomic resolution of a cold subsurface aquifer community provides metabolic insights for novel microbes adapted to high CO concentrations.</title>
        <authorList>
            <person name="Probst A.J."/>
            <person name="Castelle C.J."/>
            <person name="Singh A."/>
            <person name="Brown C.T."/>
            <person name="Anantharaman K."/>
            <person name="Sharon I."/>
            <person name="Hug L.A."/>
            <person name="Burstein D."/>
            <person name="Emerson J.B."/>
            <person name="Thomas B.C."/>
            <person name="Banfield J.F."/>
        </authorList>
    </citation>
    <scope>NUCLEOTIDE SEQUENCE [LARGE SCALE GENOMIC DNA]</scope>
    <source>
        <strain evidence="3">CG2_30_35_20</strain>
    </source>
</reference>
<dbReference type="InterPro" id="IPR052462">
    <property type="entry name" value="SLIRP/GR-RBP-like"/>
</dbReference>
<dbReference type="SUPFAM" id="SSF54928">
    <property type="entry name" value="RNA-binding domain, RBD"/>
    <property type="match status" value="1"/>
</dbReference>
<comment type="caution">
    <text evidence="3">The sequence shown here is derived from an EMBL/GenBank/DDBJ whole genome shotgun (WGS) entry which is preliminary data.</text>
</comment>
<dbReference type="Gene3D" id="3.30.70.330">
    <property type="match status" value="1"/>
</dbReference>
<evidence type="ECO:0000256" key="1">
    <source>
        <dbReference type="ARBA" id="ARBA00022884"/>
    </source>
</evidence>
<dbReference type="SMART" id="SM00360">
    <property type="entry name" value="RRM"/>
    <property type="match status" value="1"/>
</dbReference>
<keyword evidence="1" id="KW-0694">RNA-binding</keyword>
<evidence type="ECO:0000313" key="4">
    <source>
        <dbReference type="Proteomes" id="UP000182344"/>
    </source>
</evidence>
<evidence type="ECO:0000313" key="3">
    <source>
        <dbReference type="EMBL" id="OIP86521.1"/>
    </source>
</evidence>
<dbReference type="AlphaFoldDB" id="A0A1J5HN21"/>
<evidence type="ECO:0000259" key="2">
    <source>
        <dbReference type="PROSITE" id="PS50102"/>
    </source>
</evidence>
<dbReference type="PANTHER" id="PTHR48027">
    <property type="entry name" value="HETEROGENEOUS NUCLEAR RIBONUCLEOPROTEIN 87F-RELATED"/>
    <property type="match status" value="1"/>
</dbReference>
<dbReference type="InterPro" id="IPR000504">
    <property type="entry name" value="RRM_dom"/>
</dbReference>
<dbReference type="PROSITE" id="PS50102">
    <property type="entry name" value="RRM"/>
    <property type="match status" value="1"/>
</dbReference>
<name>A0A1J5HN21_9BACT</name>
<dbReference type="GO" id="GO:0003723">
    <property type="term" value="F:RNA binding"/>
    <property type="evidence" value="ECO:0007669"/>
    <property type="project" value="UniProtKB-KW"/>
</dbReference>
<accession>A0A1J5HN21</accession>
<feature type="domain" description="RRM" evidence="2">
    <location>
        <begin position="3"/>
        <end position="80"/>
    </location>
</feature>
<dbReference type="InterPro" id="IPR035979">
    <property type="entry name" value="RBD_domain_sf"/>
</dbReference>
<organism evidence="3 4">
    <name type="scientific">Candidatus Shapirobacteria bacterium CG2_30_35_20</name>
    <dbReference type="NCBI Taxonomy" id="1805376"/>
    <lineage>
        <taxon>Bacteria</taxon>
        <taxon>Candidatus Shapironibacteriota</taxon>
    </lineage>
</organism>
<proteinExistence type="predicted"/>
<dbReference type="Proteomes" id="UP000182344">
    <property type="component" value="Unassembled WGS sequence"/>
</dbReference>
<dbReference type="STRING" id="1805376.AUK05_03470"/>